<gene>
    <name evidence="1" type="ORF">HPB51_025758</name>
</gene>
<proteinExistence type="predicted"/>
<keyword evidence="2" id="KW-1185">Reference proteome</keyword>
<accession>A0A9J6DDQ2</accession>
<organism evidence="1 2">
    <name type="scientific">Rhipicephalus microplus</name>
    <name type="common">Cattle tick</name>
    <name type="synonym">Boophilus microplus</name>
    <dbReference type="NCBI Taxonomy" id="6941"/>
    <lineage>
        <taxon>Eukaryota</taxon>
        <taxon>Metazoa</taxon>
        <taxon>Ecdysozoa</taxon>
        <taxon>Arthropoda</taxon>
        <taxon>Chelicerata</taxon>
        <taxon>Arachnida</taxon>
        <taxon>Acari</taxon>
        <taxon>Parasitiformes</taxon>
        <taxon>Ixodida</taxon>
        <taxon>Ixodoidea</taxon>
        <taxon>Ixodidae</taxon>
        <taxon>Rhipicephalinae</taxon>
        <taxon>Rhipicephalus</taxon>
        <taxon>Boophilus</taxon>
    </lineage>
</organism>
<name>A0A9J6DDQ2_RHIMP</name>
<dbReference type="EMBL" id="JABSTU010000010">
    <property type="protein sequence ID" value="KAH8020268.1"/>
    <property type="molecule type" value="Genomic_DNA"/>
</dbReference>
<protein>
    <submittedName>
        <fullName evidence="1">Uncharacterized protein</fullName>
    </submittedName>
</protein>
<dbReference type="VEuPathDB" id="VectorBase:LOC119169420"/>
<dbReference type="AlphaFoldDB" id="A0A9J6DDQ2"/>
<evidence type="ECO:0000313" key="2">
    <source>
        <dbReference type="Proteomes" id="UP000821866"/>
    </source>
</evidence>
<reference evidence="1" key="1">
    <citation type="journal article" date="2020" name="Cell">
        <title>Large-Scale Comparative Analyses of Tick Genomes Elucidate Their Genetic Diversity and Vector Capacities.</title>
        <authorList>
            <consortium name="Tick Genome and Microbiome Consortium (TIGMIC)"/>
            <person name="Jia N."/>
            <person name="Wang J."/>
            <person name="Shi W."/>
            <person name="Du L."/>
            <person name="Sun Y."/>
            <person name="Zhan W."/>
            <person name="Jiang J.F."/>
            <person name="Wang Q."/>
            <person name="Zhang B."/>
            <person name="Ji P."/>
            <person name="Bell-Sakyi L."/>
            <person name="Cui X.M."/>
            <person name="Yuan T.T."/>
            <person name="Jiang B.G."/>
            <person name="Yang W.F."/>
            <person name="Lam T.T."/>
            <person name="Chang Q.C."/>
            <person name="Ding S.J."/>
            <person name="Wang X.J."/>
            <person name="Zhu J.G."/>
            <person name="Ruan X.D."/>
            <person name="Zhao L."/>
            <person name="Wei J.T."/>
            <person name="Ye R.Z."/>
            <person name="Que T.C."/>
            <person name="Du C.H."/>
            <person name="Zhou Y.H."/>
            <person name="Cheng J.X."/>
            <person name="Dai P.F."/>
            <person name="Guo W.B."/>
            <person name="Han X.H."/>
            <person name="Huang E.J."/>
            <person name="Li L.F."/>
            <person name="Wei W."/>
            <person name="Gao Y.C."/>
            <person name="Liu J.Z."/>
            <person name="Shao H.Z."/>
            <person name="Wang X."/>
            <person name="Wang C.C."/>
            <person name="Yang T.C."/>
            <person name="Huo Q.B."/>
            <person name="Li W."/>
            <person name="Chen H.Y."/>
            <person name="Chen S.E."/>
            <person name="Zhou L.G."/>
            <person name="Ni X.B."/>
            <person name="Tian J.H."/>
            <person name="Sheng Y."/>
            <person name="Liu T."/>
            <person name="Pan Y.S."/>
            <person name="Xia L.Y."/>
            <person name="Li J."/>
            <person name="Zhao F."/>
            <person name="Cao W.C."/>
        </authorList>
    </citation>
    <scope>NUCLEOTIDE SEQUENCE</scope>
    <source>
        <strain evidence="1">Rmic-2018</strain>
    </source>
</reference>
<dbReference type="Proteomes" id="UP000821866">
    <property type="component" value="Chromosome 8"/>
</dbReference>
<sequence>MMKESETSRCTYCSPGTANQVDWQGNITESNWRADDTSSAALPSLPKTGCHATRFAYETRDLLAKHFITNGKVLWQESKIMDTRLYSGVAPDEDAGCSSGSSKMTVT</sequence>
<evidence type="ECO:0000313" key="1">
    <source>
        <dbReference type="EMBL" id="KAH8020268.1"/>
    </source>
</evidence>
<comment type="caution">
    <text evidence="1">The sequence shown here is derived from an EMBL/GenBank/DDBJ whole genome shotgun (WGS) entry which is preliminary data.</text>
</comment>
<reference evidence="1" key="2">
    <citation type="submission" date="2021-09" db="EMBL/GenBank/DDBJ databases">
        <authorList>
            <person name="Jia N."/>
            <person name="Wang J."/>
            <person name="Shi W."/>
            <person name="Du L."/>
            <person name="Sun Y."/>
            <person name="Zhan W."/>
            <person name="Jiang J."/>
            <person name="Wang Q."/>
            <person name="Zhang B."/>
            <person name="Ji P."/>
            <person name="Sakyi L.B."/>
            <person name="Cui X."/>
            <person name="Yuan T."/>
            <person name="Jiang B."/>
            <person name="Yang W."/>
            <person name="Lam T.T.-Y."/>
            <person name="Chang Q."/>
            <person name="Ding S."/>
            <person name="Wang X."/>
            <person name="Zhu J."/>
            <person name="Ruan X."/>
            <person name="Zhao L."/>
            <person name="Wei J."/>
            <person name="Que T."/>
            <person name="Du C."/>
            <person name="Cheng J."/>
            <person name="Dai P."/>
            <person name="Han X."/>
            <person name="Huang E."/>
            <person name="Gao Y."/>
            <person name="Liu J."/>
            <person name="Shao H."/>
            <person name="Ye R."/>
            <person name="Li L."/>
            <person name="Wei W."/>
            <person name="Wang X."/>
            <person name="Wang C."/>
            <person name="Huo Q."/>
            <person name="Li W."/>
            <person name="Guo W."/>
            <person name="Chen H."/>
            <person name="Chen S."/>
            <person name="Zhou L."/>
            <person name="Zhou L."/>
            <person name="Ni X."/>
            <person name="Tian J."/>
            <person name="Zhou Y."/>
            <person name="Sheng Y."/>
            <person name="Liu T."/>
            <person name="Pan Y."/>
            <person name="Xia L."/>
            <person name="Li J."/>
            <person name="Zhao F."/>
            <person name="Cao W."/>
        </authorList>
    </citation>
    <scope>NUCLEOTIDE SEQUENCE</scope>
    <source>
        <strain evidence="1">Rmic-2018</strain>
        <tissue evidence="1">Larvae</tissue>
    </source>
</reference>